<evidence type="ECO:0000256" key="3">
    <source>
        <dbReference type="ARBA" id="ARBA00022729"/>
    </source>
</evidence>
<gene>
    <name evidence="5" type="ORF">E6C50_07825</name>
</gene>
<dbReference type="AlphaFoldDB" id="A0A4V3W8K9"/>
<feature type="chain" id="PRO_5020998175" description="Curli production assembly/transport component CsgF" evidence="4">
    <location>
        <begin position="20"/>
        <end position="150"/>
    </location>
</feature>
<comment type="caution">
    <text evidence="5">The sequence shown here is derived from an EMBL/GenBank/DDBJ whole genome shotgun (WGS) entry which is preliminary data.</text>
</comment>
<dbReference type="Pfam" id="PF10614">
    <property type="entry name" value="CsgF"/>
    <property type="match status" value="2"/>
</dbReference>
<evidence type="ECO:0000256" key="2">
    <source>
        <dbReference type="ARBA" id="ARBA00014031"/>
    </source>
</evidence>
<evidence type="ECO:0000313" key="5">
    <source>
        <dbReference type="EMBL" id="THF51660.1"/>
    </source>
</evidence>
<dbReference type="EMBL" id="SSNZ01000002">
    <property type="protein sequence ID" value="THF51660.1"/>
    <property type="molecule type" value="Genomic_DNA"/>
</dbReference>
<protein>
    <recommendedName>
        <fullName evidence="2">Curli production assembly/transport component CsgF</fullName>
    </recommendedName>
</protein>
<evidence type="ECO:0000256" key="1">
    <source>
        <dbReference type="ARBA" id="ARBA00003989"/>
    </source>
</evidence>
<comment type="function">
    <text evidence="1">May be involved in the biogenesis of curli organelles.</text>
</comment>
<organism evidence="5 6">
    <name type="scientific">Flavobacterium supellecticarium</name>
    <dbReference type="NCBI Taxonomy" id="2565924"/>
    <lineage>
        <taxon>Bacteria</taxon>
        <taxon>Pseudomonadati</taxon>
        <taxon>Bacteroidota</taxon>
        <taxon>Flavobacteriia</taxon>
        <taxon>Flavobacteriales</taxon>
        <taxon>Flavobacteriaceae</taxon>
        <taxon>Flavobacterium</taxon>
    </lineage>
</organism>
<dbReference type="Proteomes" id="UP000307507">
    <property type="component" value="Unassembled WGS sequence"/>
</dbReference>
<dbReference type="OrthoDB" id="1443407at2"/>
<keyword evidence="6" id="KW-1185">Reference proteome</keyword>
<name>A0A4V3W8K9_9FLAO</name>
<sequence>MKTIVFLVMMTLSGVYAMAQDLVYKPINPAFGGDTFNYQWLLNSADSQNKFKEPTSDLYKPQTELERFKENLNNQLLNYISRSLFQQQYGDGTATGGTGTGTGTGTGGLQQGTYVFGSLSVEIYPSNLGVVVNILDITTGEQTQVIIPGN</sequence>
<evidence type="ECO:0000256" key="4">
    <source>
        <dbReference type="SAM" id="SignalP"/>
    </source>
</evidence>
<keyword evidence="3 4" id="KW-0732">Signal</keyword>
<proteinExistence type="predicted"/>
<accession>A0A4V3W8K9</accession>
<feature type="signal peptide" evidence="4">
    <location>
        <begin position="1"/>
        <end position="19"/>
    </location>
</feature>
<evidence type="ECO:0000313" key="6">
    <source>
        <dbReference type="Proteomes" id="UP000307507"/>
    </source>
</evidence>
<dbReference type="RefSeq" id="WP_136402644.1">
    <property type="nucleotide sequence ID" value="NZ_SSNZ01000002.1"/>
</dbReference>
<reference evidence="5 6" key="1">
    <citation type="submission" date="2019-04" db="EMBL/GenBank/DDBJ databases">
        <title>Flavobacterium sp. nov. isolated from construction timber.</title>
        <authorList>
            <person name="Lin S.-Y."/>
            <person name="Chang C.-T."/>
            <person name="Young C.-C."/>
        </authorList>
    </citation>
    <scope>NUCLEOTIDE SEQUENCE [LARGE SCALE GENOMIC DNA]</scope>
    <source>
        <strain evidence="5 6">CC-CTC003</strain>
    </source>
</reference>
<dbReference type="InterPro" id="IPR018893">
    <property type="entry name" value="T8SS_CsgF"/>
</dbReference>